<gene>
    <name evidence="1" type="ORF">O9570_17185</name>
</gene>
<dbReference type="AlphaFoldDB" id="A0A9X3R6G8"/>
<dbReference type="InterPro" id="IPR027417">
    <property type="entry name" value="P-loop_NTPase"/>
</dbReference>
<dbReference type="Gene3D" id="3.30.420.240">
    <property type="match status" value="1"/>
</dbReference>
<evidence type="ECO:0000313" key="2">
    <source>
        <dbReference type="Proteomes" id="UP001141992"/>
    </source>
</evidence>
<sequence>MAAVIKPLASTLRVLEWDDLPASVRAISDSFNPLADGILMLHQRQVAALKASIIAIPKGRRTGITFGTMLNKTLVAAARKSAGGDNVYYIGDTKEKGLEAIGYCAKFARVIARAQGEGVTGVEEFLFEDQDEGGKTKHITAYRIRFASGFQVCALSSRPANIRGLQGHVVIDEAAFHPDVQGVLEAATALLIWGGQITIISSHNGKNNPFAQLCRDIEAGRYGEDAAVVTVTFDDAVTNGLYERVCFMKGTPPTAEGKKEWYSKIRNAYGVRKAAMREELDAIPRDGSGVSLPGVWIENAMIEERPVVRLALDDDFVRKSEAERRSFVEDWIRREVEPALTLVDPKLQSVFAQDFARHRDFSVFGVGQIEPNLRRRVVFVVEMHKVPTRQQEQVIWHIIERLPRRCGGAMDATGSGETLAEYTADKFGHDHVHQIKLNRAWYGTWMPKLIQGFEDGMIDLPRDANVAADLRAIEDVEGIPMVVKLRRKDLKDPELTRHGDSAVMLALLWFATMNLSAPIDYTAVPRQTSRWDALPGEVDDDTPWAGDGAWREALQISGVLGRFSGRVATLTPAACQRAFINACKRLSGALERRGTVVGLG</sequence>
<reference evidence="1" key="1">
    <citation type="submission" date="2022-12" db="EMBL/GenBank/DDBJ databases">
        <authorList>
            <person name="Voronina O.L."/>
            <person name="Kunda M.S."/>
            <person name="Ryzhova N."/>
            <person name="Aksenova E.I."/>
        </authorList>
    </citation>
    <scope>NUCLEOTIDE SEQUENCE</scope>
    <source>
        <strain evidence="1">SCCH136:Ach223948</strain>
    </source>
</reference>
<evidence type="ECO:0000313" key="1">
    <source>
        <dbReference type="EMBL" id="MCZ8403190.1"/>
    </source>
</evidence>
<dbReference type="EMBL" id="JAPZVI010000013">
    <property type="protein sequence ID" value="MCZ8403190.1"/>
    <property type="molecule type" value="Genomic_DNA"/>
</dbReference>
<dbReference type="Gene3D" id="3.40.50.300">
    <property type="entry name" value="P-loop containing nucleotide triphosphate hydrolases"/>
    <property type="match status" value="1"/>
</dbReference>
<protein>
    <recommendedName>
        <fullName evidence="3">Mu-like prophage FluMu protein gp28</fullName>
    </recommendedName>
</protein>
<accession>A0A9X3R6G8</accession>
<name>A0A9X3R6G8_ALCXX</name>
<comment type="caution">
    <text evidence="1">The sequence shown here is derived from an EMBL/GenBank/DDBJ whole genome shotgun (WGS) entry which is preliminary data.</text>
</comment>
<dbReference type="RefSeq" id="WP_240680817.1">
    <property type="nucleotide sequence ID" value="NZ_CYTI01000003.1"/>
</dbReference>
<organism evidence="1 2">
    <name type="scientific">Alcaligenes xylosoxydans xylosoxydans</name>
    <name type="common">Achromobacter xylosoxidans</name>
    <dbReference type="NCBI Taxonomy" id="85698"/>
    <lineage>
        <taxon>Bacteria</taxon>
        <taxon>Pseudomonadati</taxon>
        <taxon>Pseudomonadota</taxon>
        <taxon>Betaproteobacteria</taxon>
        <taxon>Burkholderiales</taxon>
        <taxon>Alcaligenaceae</taxon>
        <taxon>Achromobacter</taxon>
    </lineage>
</organism>
<dbReference type="Proteomes" id="UP001141992">
    <property type="component" value="Unassembled WGS sequence"/>
</dbReference>
<evidence type="ECO:0008006" key="3">
    <source>
        <dbReference type="Google" id="ProtNLM"/>
    </source>
</evidence>
<proteinExistence type="predicted"/>